<evidence type="ECO:0000313" key="1">
    <source>
        <dbReference type="EMBL" id="SNX97816.1"/>
    </source>
</evidence>
<dbReference type="RefSeq" id="WP_097207867.1">
    <property type="nucleotide sequence ID" value="NZ_JACHXB010000007.1"/>
</dbReference>
<dbReference type="Proteomes" id="UP000219514">
    <property type="component" value="Unassembled WGS sequence"/>
</dbReference>
<evidence type="ECO:0000313" key="2">
    <source>
        <dbReference type="Proteomes" id="UP000219514"/>
    </source>
</evidence>
<dbReference type="Gene3D" id="3.50.50.60">
    <property type="entry name" value="FAD/NAD(P)-binding domain"/>
    <property type="match status" value="2"/>
</dbReference>
<keyword evidence="2" id="KW-1185">Reference proteome</keyword>
<gene>
    <name evidence="1" type="ORF">SAMN06893097_108181</name>
</gene>
<proteinExistence type="predicted"/>
<dbReference type="EMBL" id="OBDO01000008">
    <property type="protein sequence ID" value="SNX97816.1"/>
    <property type="molecule type" value="Genomic_DNA"/>
</dbReference>
<accession>A0A285EIG2</accession>
<sequence length="466" mass="49999">MVAIVVCGGGVIGLSTGMMLAEDGHDVTVLEADPRDPPATPAEAWEDWRRDGVAQFRQPHNLFARFRAVADTELPGLTDGLLAAGCTWVDYLDALPPSIEDRTPRDDDDRIRFVTGRRPVTEAVVATAAQEHPRLALRRGVRATGLVAGPSAVPGVPQVAGVRTGDGEVLPADLVVDAMGRRTPSGDWLAELGARQPVLEREDSGFVYYTRYLAGPERPRRIGPALVPLGSISVLTLPGDNDTWSVTVFGPTRDAPLKALRDPATFTRVVAACPLQAHWLDGRPITDVLAMAGVLDCHRRHVVDGEPVVTGFLPVGDAWACTNPSAGRGLSVGLVHAQLLRAVVRDHPDDPGALVRAFDEATEQRVMPFYRNQIAADRARIAEMDALRAGVEPPPPDPGQVLLFTAAMYDPDVFRALMEIVTCLALPQEVLSRPGMRERVARFAGAPAPPPTPGPDRARLLDLLAG</sequence>
<dbReference type="AlphaFoldDB" id="A0A285EIG2"/>
<reference evidence="1 2" key="1">
    <citation type="submission" date="2017-09" db="EMBL/GenBank/DDBJ databases">
        <authorList>
            <person name="Ehlers B."/>
            <person name="Leendertz F.H."/>
        </authorList>
    </citation>
    <scope>NUCLEOTIDE SEQUENCE [LARGE SCALE GENOMIC DNA]</scope>
    <source>
        <strain evidence="1 2">DSM 46844</strain>
    </source>
</reference>
<organism evidence="1 2">
    <name type="scientific">Geodermatophilus sabuli</name>
    <dbReference type="NCBI Taxonomy" id="1564158"/>
    <lineage>
        <taxon>Bacteria</taxon>
        <taxon>Bacillati</taxon>
        <taxon>Actinomycetota</taxon>
        <taxon>Actinomycetes</taxon>
        <taxon>Geodermatophilales</taxon>
        <taxon>Geodermatophilaceae</taxon>
        <taxon>Geodermatophilus</taxon>
    </lineage>
</organism>
<dbReference type="SUPFAM" id="SSF51905">
    <property type="entry name" value="FAD/NAD(P)-binding domain"/>
    <property type="match status" value="1"/>
</dbReference>
<protein>
    <submittedName>
        <fullName evidence="1">2-polyprenyl-6-methoxyphenol hydroxylase</fullName>
    </submittedName>
</protein>
<dbReference type="OrthoDB" id="9790035at2"/>
<name>A0A285EIG2_9ACTN</name>
<dbReference type="InterPro" id="IPR036188">
    <property type="entry name" value="FAD/NAD-bd_sf"/>
</dbReference>